<dbReference type="InterPro" id="IPR003661">
    <property type="entry name" value="HisK_dim/P_dom"/>
</dbReference>
<dbReference type="GO" id="GO:0000155">
    <property type="term" value="F:phosphorelay sensor kinase activity"/>
    <property type="evidence" value="ECO:0007669"/>
    <property type="project" value="InterPro"/>
</dbReference>
<comment type="catalytic activity">
    <reaction evidence="1">
        <text>ATP + protein L-histidine = ADP + protein N-phospho-L-histidine.</text>
        <dbReference type="EC" id="2.7.13.3"/>
    </reaction>
</comment>
<dbReference type="Pfam" id="PF00512">
    <property type="entry name" value="HisKA"/>
    <property type="match status" value="1"/>
</dbReference>
<comment type="subcellular location">
    <subcellularLocation>
        <location evidence="2">Cell membrane</location>
        <topology evidence="2">Multi-pass membrane protein</topology>
    </subcellularLocation>
</comment>
<dbReference type="SUPFAM" id="SSF47384">
    <property type="entry name" value="Homodimeric domain of signal transducing histidine kinase"/>
    <property type="match status" value="1"/>
</dbReference>
<dbReference type="SUPFAM" id="SSF55874">
    <property type="entry name" value="ATPase domain of HSP90 chaperone/DNA topoisomerase II/histidine kinase"/>
    <property type="match status" value="1"/>
</dbReference>
<evidence type="ECO:0000256" key="2">
    <source>
        <dbReference type="ARBA" id="ARBA00004651"/>
    </source>
</evidence>
<dbReference type="Proteomes" id="UP000587760">
    <property type="component" value="Unassembled WGS sequence"/>
</dbReference>
<dbReference type="SMART" id="SM00387">
    <property type="entry name" value="HATPase_c"/>
    <property type="match status" value="1"/>
</dbReference>
<dbReference type="InterPro" id="IPR003594">
    <property type="entry name" value="HATPase_dom"/>
</dbReference>
<dbReference type="EMBL" id="JACHGJ010000010">
    <property type="protein sequence ID" value="MBB6482172.1"/>
    <property type="molecule type" value="Genomic_DNA"/>
</dbReference>
<dbReference type="Pfam" id="PF14827">
    <property type="entry name" value="dCache_3"/>
    <property type="match status" value="1"/>
</dbReference>
<dbReference type="InterPro" id="IPR004358">
    <property type="entry name" value="Sig_transdc_His_kin-like_C"/>
</dbReference>
<evidence type="ECO:0000313" key="16">
    <source>
        <dbReference type="Proteomes" id="UP000587760"/>
    </source>
</evidence>
<dbReference type="PROSITE" id="PS50109">
    <property type="entry name" value="HIS_KIN"/>
    <property type="match status" value="1"/>
</dbReference>
<evidence type="ECO:0000256" key="10">
    <source>
        <dbReference type="ARBA" id="ARBA00022840"/>
    </source>
</evidence>
<evidence type="ECO:0000256" key="4">
    <source>
        <dbReference type="ARBA" id="ARBA00022475"/>
    </source>
</evidence>
<keyword evidence="13" id="KW-0472">Membrane</keyword>
<evidence type="ECO:0000256" key="5">
    <source>
        <dbReference type="ARBA" id="ARBA00022553"/>
    </source>
</evidence>
<protein>
    <recommendedName>
        <fullName evidence="3">histidine kinase</fullName>
        <ecNumber evidence="3">2.7.13.3</ecNumber>
    </recommendedName>
</protein>
<dbReference type="InterPro" id="IPR005467">
    <property type="entry name" value="His_kinase_dom"/>
</dbReference>
<evidence type="ECO:0000313" key="15">
    <source>
        <dbReference type="EMBL" id="MBB6482172.1"/>
    </source>
</evidence>
<evidence type="ECO:0000256" key="3">
    <source>
        <dbReference type="ARBA" id="ARBA00012438"/>
    </source>
</evidence>
<keyword evidence="16" id="KW-1185">Reference proteome</keyword>
<gene>
    <name evidence="15" type="ORF">HNR50_003861</name>
</gene>
<dbReference type="InterPro" id="IPR036097">
    <property type="entry name" value="HisK_dim/P_sf"/>
</dbReference>
<evidence type="ECO:0000256" key="8">
    <source>
        <dbReference type="ARBA" id="ARBA00022741"/>
    </source>
</evidence>
<dbReference type="GO" id="GO:0005886">
    <property type="term" value="C:plasma membrane"/>
    <property type="evidence" value="ECO:0007669"/>
    <property type="project" value="UniProtKB-SubCell"/>
</dbReference>
<evidence type="ECO:0000256" key="12">
    <source>
        <dbReference type="ARBA" id="ARBA00023012"/>
    </source>
</evidence>
<feature type="transmembrane region" description="Helical" evidence="13">
    <location>
        <begin position="247"/>
        <end position="265"/>
    </location>
</feature>
<keyword evidence="5" id="KW-0597">Phosphoprotein</keyword>
<dbReference type="EC" id="2.7.13.3" evidence="3"/>
<dbReference type="InterPro" id="IPR029151">
    <property type="entry name" value="Sensor-like_sf"/>
</dbReference>
<keyword evidence="11 13" id="KW-1133">Transmembrane helix</keyword>
<dbReference type="SUPFAM" id="SSF103190">
    <property type="entry name" value="Sensory domain-like"/>
    <property type="match status" value="1"/>
</dbReference>
<keyword evidence="6" id="KW-0808">Transferase</keyword>
<dbReference type="InterPro" id="IPR029150">
    <property type="entry name" value="dCache_3"/>
</dbReference>
<evidence type="ECO:0000256" key="9">
    <source>
        <dbReference type="ARBA" id="ARBA00022777"/>
    </source>
</evidence>
<keyword evidence="7 13" id="KW-0812">Transmembrane</keyword>
<dbReference type="Gene3D" id="1.10.287.130">
    <property type="match status" value="1"/>
</dbReference>
<feature type="domain" description="Histidine kinase" evidence="14">
    <location>
        <begin position="343"/>
        <end position="547"/>
    </location>
</feature>
<evidence type="ECO:0000256" key="11">
    <source>
        <dbReference type="ARBA" id="ARBA00022989"/>
    </source>
</evidence>
<keyword evidence="8" id="KW-0547">Nucleotide-binding</keyword>
<dbReference type="AlphaFoldDB" id="A0A841RIP0"/>
<accession>A0A841RIP0</accession>
<dbReference type="InterPro" id="IPR036890">
    <property type="entry name" value="HATPase_C_sf"/>
</dbReference>
<evidence type="ECO:0000256" key="1">
    <source>
        <dbReference type="ARBA" id="ARBA00000085"/>
    </source>
</evidence>
<dbReference type="SMART" id="SM00388">
    <property type="entry name" value="HisKA"/>
    <property type="match status" value="1"/>
</dbReference>
<comment type="caution">
    <text evidence="15">The sequence shown here is derived from an EMBL/GenBank/DDBJ whole genome shotgun (WGS) entry which is preliminary data.</text>
</comment>
<dbReference type="Gene3D" id="3.30.565.10">
    <property type="entry name" value="Histidine kinase-like ATPase, C-terminal domain"/>
    <property type="match status" value="1"/>
</dbReference>
<organism evidence="15 16">
    <name type="scientific">Spirochaeta isovalerica</name>
    <dbReference type="NCBI Taxonomy" id="150"/>
    <lineage>
        <taxon>Bacteria</taxon>
        <taxon>Pseudomonadati</taxon>
        <taxon>Spirochaetota</taxon>
        <taxon>Spirochaetia</taxon>
        <taxon>Spirochaetales</taxon>
        <taxon>Spirochaetaceae</taxon>
        <taxon>Spirochaeta</taxon>
    </lineage>
</organism>
<keyword evidence="10" id="KW-0067">ATP-binding</keyword>
<dbReference type="Pfam" id="PF02518">
    <property type="entry name" value="HATPase_c"/>
    <property type="match status" value="1"/>
</dbReference>
<dbReference type="PRINTS" id="PR00344">
    <property type="entry name" value="BCTRLSENSOR"/>
</dbReference>
<dbReference type="PANTHER" id="PTHR43065:SF10">
    <property type="entry name" value="PEROXIDE STRESS-ACTIVATED HISTIDINE KINASE MAK3"/>
    <property type="match status" value="1"/>
</dbReference>
<dbReference type="CDD" id="cd00082">
    <property type="entry name" value="HisKA"/>
    <property type="match status" value="1"/>
</dbReference>
<keyword evidence="12" id="KW-0902">Two-component regulatory system</keyword>
<dbReference type="RefSeq" id="WP_184748407.1">
    <property type="nucleotide sequence ID" value="NZ_JACHGJ010000010.1"/>
</dbReference>
<keyword evidence="4" id="KW-1003">Cell membrane</keyword>
<dbReference type="PANTHER" id="PTHR43065">
    <property type="entry name" value="SENSOR HISTIDINE KINASE"/>
    <property type="match status" value="1"/>
</dbReference>
<evidence type="ECO:0000256" key="7">
    <source>
        <dbReference type="ARBA" id="ARBA00022692"/>
    </source>
</evidence>
<keyword evidence="9 15" id="KW-0418">Kinase</keyword>
<evidence type="ECO:0000259" key="14">
    <source>
        <dbReference type="PROSITE" id="PS50109"/>
    </source>
</evidence>
<evidence type="ECO:0000256" key="6">
    <source>
        <dbReference type="ARBA" id="ARBA00022679"/>
    </source>
</evidence>
<sequence length="555" mass="63263">MNYYTRYITVHSEVESRLREGVSVYFKEFEIISQKCQTIVSIYSEKDFVIDHILNGDNPLFRQDIIDFYRMGVVDIIEIEDAKGEVIFRGHNPDRAGDSKIDQQLIQEGLDGNESIGFESGQTGFAIRAVAPIKNNRDIIGLFMAGERFSDEFVDNLKTLTLLENGIYRNNSKVVSTYDGLEILDETILAKLKKGEIYLGDQLQINGSPYHAIIKPIFSRGDYWGAVCLGISQQESERIFQYSNRQVIYIVLGGILLALVIYFLLARNINSSLEKVITGITNYSFDHPNLPIELEESDEFGIIARNFNDLIYKIEIYNKRIETLQNDLLKSAKLATAGQIAANLAHEIRNPLSSIKMMAQIVRSRYLKGPSGREEMDIILEEIDRINIKVKELLEFAKPSRMDFSRQDIHPIIDSLLNLLAYNLSENEINLTKDFDPGLPDLYVDGEKIRICFMNIIVNAVQAMPNGGELTISTKRFYNKAYITICNSCERELETDKFFEPFYTTKEDGTGLGLAISKLEIDRHNGDMEVSMIDGFICFKIILPLNDYGEDEYYG</sequence>
<dbReference type="Gene3D" id="6.10.340.10">
    <property type="match status" value="1"/>
</dbReference>
<evidence type="ECO:0000256" key="13">
    <source>
        <dbReference type="SAM" id="Phobius"/>
    </source>
</evidence>
<proteinExistence type="predicted"/>
<name>A0A841RIP0_9SPIO</name>
<reference evidence="15 16" key="1">
    <citation type="submission" date="2020-08" db="EMBL/GenBank/DDBJ databases">
        <title>Genomic Encyclopedia of Type Strains, Phase IV (KMG-IV): sequencing the most valuable type-strain genomes for metagenomic binning, comparative biology and taxonomic classification.</title>
        <authorList>
            <person name="Goeker M."/>
        </authorList>
    </citation>
    <scope>NUCLEOTIDE SEQUENCE [LARGE SCALE GENOMIC DNA]</scope>
    <source>
        <strain evidence="15 16">DSM 2461</strain>
    </source>
</reference>
<dbReference type="Gene3D" id="3.30.450.20">
    <property type="entry name" value="PAS domain"/>
    <property type="match status" value="1"/>
</dbReference>
<dbReference type="GO" id="GO:0005524">
    <property type="term" value="F:ATP binding"/>
    <property type="evidence" value="ECO:0007669"/>
    <property type="project" value="UniProtKB-KW"/>
</dbReference>